<organism evidence="4 5">
    <name type="scientific">Marinicrinis lubricantis</name>
    <dbReference type="NCBI Taxonomy" id="2086470"/>
    <lineage>
        <taxon>Bacteria</taxon>
        <taxon>Bacillati</taxon>
        <taxon>Bacillota</taxon>
        <taxon>Bacilli</taxon>
        <taxon>Bacillales</taxon>
        <taxon>Paenibacillaceae</taxon>
    </lineage>
</organism>
<evidence type="ECO:0000256" key="1">
    <source>
        <dbReference type="ARBA" id="ARBA00022737"/>
    </source>
</evidence>
<dbReference type="InterPro" id="IPR013105">
    <property type="entry name" value="TPR_2"/>
</dbReference>
<evidence type="ECO:0000313" key="4">
    <source>
        <dbReference type="EMBL" id="MFC5986087.1"/>
    </source>
</evidence>
<keyword evidence="1" id="KW-0677">Repeat</keyword>
<dbReference type="Gene3D" id="1.25.40.10">
    <property type="entry name" value="Tetratricopeptide repeat domain"/>
    <property type="match status" value="2"/>
</dbReference>
<proteinExistence type="predicted"/>
<dbReference type="SUPFAM" id="SSF48452">
    <property type="entry name" value="TPR-like"/>
    <property type="match status" value="1"/>
</dbReference>
<feature type="repeat" description="TPR" evidence="3">
    <location>
        <begin position="118"/>
        <end position="151"/>
    </location>
</feature>
<accession>A0ABW1ILY3</accession>
<dbReference type="PROSITE" id="PS50005">
    <property type="entry name" value="TPR"/>
    <property type="match status" value="1"/>
</dbReference>
<evidence type="ECO:0000256" key="2">
    <source>
        <dbReference type="ARBA" id="ARBA00022803"/>
    </source>
</evidence>
<dbReference type="Proteomes" id="UP001596250">
    <property type="component" value="Unassembled WGS sequence"/>
</dbReference>
<dbReference type="Pfam" id="PF13432">
    <property type="entry name" value="TPR_16"/>
    <property type="match status" value="1"/>
</dbReference>
<keyword evidence="5" id="KW-1185">Reference proteome</keyword>
<dbReference type="PANTHER" id="PTHR12558">
    <property type="entry name" value="CELL DIVISION CYCLE 16,23,27"/>
    <property type="match status" value="1"/>
</dbReference>
<reference evidence="5" key="1">
    <citation type="journal article" date="2019" name="Int. J. Syst. Evol. Microbiol.">
        <title>The Global Catalogue of Microorganisms (GCM) 10K type strain sequencing project: providing services to taxonomists for standard genome sequencing and annotation.</title>
        <authorList>
            <consortium name="The Broad Institute Genomics Platform"/>
            <consortium name="The Broad Institute Genome Sequencing Center for Infectious Disease"/>
            <person name="Wu L."/>
            <person name="Ma J."/>
        </authorList>
    </citation>
    <scope>NUCLEOTIDE SEQUENCE [LARGE SCALE GENOMIC DNA]</scope>
    <source>
        <strain evidence="5">CCM 8749</strain>
    </source>
</reference>
<sequence length="168" mass="19370">MDGKDLIKKAYEAIFQSDFEQAIYWFEEAIKKEPVAADYHYKLSITCARSDKLQKAIIHAETACLLNKEHEEYRYHLHTLQSRNWIEKAENALRDHGTDPSVPITMLKEALKLDPLSAKAYVLLGIAYAAQGHNEQAAECIREALKLDPQNENALKWMEELQRELPET</sequence>
<name>A0ABW1ILY3_9BACL</name>
<dbReference type="SMART" id="SM00028">
    <property type="entry name" value="TPR"/>
    <property type="match status" value="3"/>
</dbReference>
<evidence type="ECO:0000256" key="3">
    <source>
        <dbReference type="PROSITE-ProRule" id="PRU00339"/>
    </source>
</evidence>
<dbReference type="InterPro" id="IPR011990">
    <property type="entry name" value="TPR-like_helical_dom_sf"/>
</dbReference>
<dbReference type="EMBL" id="JBHSQV010000035">
    <property type="protein sequence ID" value="MFC5986087.1"/>
    <property type="molecule type" value="Genomic_DNA"/>
</dbReference>
<keyword evidence="2 3" id="KW-0802">TPR repeat</keyword>
<gene>
    <name evidence="4" type="ORF">ACFPXP_06535</name>
</gene>
<dbReference type="InterPro" id="IPR019734">
    <property type="entry name" value="TPR_rpt"/>
</dbReference>
<evidence type="ECO:0000313" key="5">
    <source>
        <dbReference type="Proteomes" id="UP001596250"/>
    </source>
</evidence>
<dbReference type="Pfam" id="PF07719">
    <property type="entry name" value="TPR_2"/>
    <property type="match status" value="1"/>
</dbReference>
<protein>
    <submittedName>
        <fullName evidence="4">Tetratricopeptide repeat protein</fullName>
    </submittedName>
</protein>
<comment type="caution">
    <text evidence="4">The sequence shown here is derived from an EMBL/GenBank/DDBJ whole genome shotgun (WGS) entry which is preliminary data.</text>
</comment>
<dbReference type="RefSeq" id="WP_379893413.1">
    <property type="nucleotide sequence ID" value="NZ_CBCSCT010000004.1"/>
</dbReference>
<dbReference type="PROSITE" id="PS50293">
    <property type="entry name" value="TPR_REGION"/>
    <property type="match status" value="1"/>
</dbReference>
<dbReference type="PANTHER" id="PTHR12558:SF13">
    <property type="entry name" value="CELL DIVISION CYCLE PROTEIN 27 HOMOLOG"/>
    <property type="match status" value="1"/>
</dbReference>